<gene>
    <name evidence="2" type="ORF">ADL15_28945</name>
</gene>
<sequence>MDDVTDPKNPPPAAPGWWRRLGIRLAALWKRLLAGFRGPDPVPSVPPRPPTPPGRQTERRSITALTVPARGFAFHFEVSGTFVWTTDGLERYALHSLVERFLPYAHSYLKEIATDVARGVEAHRGGDFENRLRERLDRVGEWKYQRRGQEVACRAHVRVDLDQRVQQHVRPFWERLITLDYERDVAARRARNVAGVSSQWAVILQKLLDGPMPGGAAAMTDDQLASVVRGLLEERAADLDPVWEALRGVDPQNEYAREGYFDLIPGSRPPQSPA</sequence>
<accession>A0A101JLQ7</accession>
<protein>
    <submittedName>
        <fullName evidence="2">Uncharacterized protein</fullName>
    </submittedName>
</protein>
<evidence type="ECO:0000256" key="1">
    <source>
        <dbReference type="SAM" id="MobiDB-lite"/>
    </source>
</evidence>
<organism evidence="2 3">
    <name type="scientific">Actinoplanes awajinensis subsp. mycoplanecinus</name>
    <dbReference type="NCBI Taxonomy" id="135947"/>
    <lineage>
        <taxon>Bacteria</taxon>
        <taxon>Bacillati</taxon>
        <taxon>Actinomycetota</taxon>
        <taxon>Actinomycetes</taxon>
        <taxon>Micromonosporales</taxon>
        <taxon>Micromonosporaceae</taxon>
        <taxon>Actinoplanes</taxon>
    </lineage>
</organism>
<dbReference type="AlphaFoldDB" id="A0A101JLQ7"/>
<dbReference type="EMBL" id="LLZH01000281">
    <property type="protein sequence ID" value="KUL29190.1"/>
    <property type="molecule type" value="Genomic_DNA"/>
</dbReference>
<evidence type="ECO:0000313" key="2">
    <source>
        <dbReference type="EMBL" id="KUL29190.1"/>
    </source>
</evidence>
<proteinExistence type="predicted"/>
<keyword evidence="3" id="KW-1185">Reference proteome</keyword>
<evidence type="ECO:0000313" key="3">
    <source>
        <dbReference type="Proteomes" id="UP000053244"/>
    </source>
</evidence>
<reference evidence="2 3" key="1">
    <citation type="submission" date="2015-10" db="EMBL/GenBank/DDBJ databases">
        <authorList>
            <person name="Gilbert D.G."/>
        </authorList>
    </citation>
    <scope>NUCLEOTIDE SEQUENCE [LARGE SCALE GENOMIC DNA]</scope>
    <source>
        <strain evidence="2 3">NRRL B-16712</strain>
    </source>
</reference>
<comment type="caution">
    <text evidence="2">The sequence shown here is derived from an EMBL/GenBank/DDBJ whole genome shotgun (WGS) entry which is preliminary data.</text>
</comment>
<feature type="compositionally biased region" description="Pro residues" evidence="1">
    <location>
        <begin position="40"/>
        <end position="53"/>
    </location>
</feature>
<dbReference type="Proteomes" id="UP000053244">
    <property type="component" value="Unassembled WGS sequence"/>
</dbReference>
<feature type="region of interest" description="Disordered" evidence="1">
    <location>
        <begin position="40"/>
        <end position="60"/>
    </location>
</feature>
<name>A0A101JLQ7_9ACTN</name>